<dbReference type="InterPro" id="IPR001789">
    <property type="entry name" value="Sig_transdc_resp-reg_receiver"/>
</dbReference>
<dbReference type="Proteomes" id="UP000886070">
    <property type="component" value="Unassembled WGS sequence"/>
</dbReference>
<protein>
    <submittedName>
        <fullName evidence="4">Response regulator</fullName>
    </submittedName>
</protein>
<dbReference type="PANTHER" id="PTHR44591:SF25">
    <property type="entry name" value="CHEMOTAXIS TWO-COMPONENT RESPONSE REGULATOR"/>
    <property type="match status" value="1"/>
</dbReference>
<evidence type="ECO:0000259" key="3">
    <source>
        <dbReference type="PROSITE" id="PS50110"/>
    </source>
</evidence>
<accession>A0A7V5I0E6</accession>
<keyword evidence="1 2" id="KW-0597">Phosphoprotein</keyword>
<dbReference type="SUPFAM" id="SSF52172">
    <property type="entry name" value="CheY-like"/>
    <property type="match status" value="1"/>
</dbReference>
<organism evidence="4">
    <name type="scientific">Aerophobetes bacterium</name>
    <dbReference type="NCBI Taxonomy" id="2030807"/>
    <lineage>
        <taxon>Bacteria</taxon>
        <taxon>Candidatus Aerophobota</taxon>
    </lineage>
</organism>
<dbReference type="EMBL" id="DRTT01000153">
    <property type="protein sequence ID" value="HHF98951.1"/>
    <property type="molecule type" value="Genomic_DNA"/>
</dbReference>
<dbReference type="PANTHER" id="PTHR44591">
    <property type="entry name" value="STRESS RESPONSE REGULATOR PROTEIN 1"/>
    <property type="match status" value="1"/>
</dbReference>
<dbReference type="Gene3D" id="3.40.50.2300">
    <property type="match status" value="1"/>
</dbReference>
<dbReference type="InterPro" id="IPR050595">
    <property type="entry name" value="Bact_response_regulator"/>
</dbReference>
<evidence type="ECO:0000313" key="4">
    <source>
        <dbReference type="EMBL" id="HHF98951.1"/>
    </source>
</evidence>
<feature type="domain" description="Response regulatory" evidence="3">
    <location>
        <begin position="4"/>
        <end position="120"/>
    </location>
</feature>
<dbReference type="SMART" id="SM00448">
    <property type="entry name" value="REC"/>
    <property type="match status" value="1"/>
</dbReference>
<sequence>MKKSILVVDDSATIRSLQAFILQSAGFEVETASNGIEALEKLYRKNFDLVVADINMPKMDGLKMIEILRKQEIYRDLPIIIVTTEEEEEDRKRGLKAGANVYLVKPTDPKTLVMNVKMLLG</sequence>
<evidence type="ECO:0000256" key="2">
    <source>
        <dbReference type="PROSITE-ProRule" id="PRU00169"/>
    </source>
</evidence>
<dbReference type="Pfam" id="PF00072">
    <property type="entry name" value="Response_reg"/>
    <property type="match status" value="1"/>
</dbReference>
<name>A0A7V5I0E6_UNCAE</name>
<feature type="modified residue" description="4-aspartylphosphate" evidence="2">
    <location>
        <position position="53"/>
    </location>
</feature>
<gene>
    <name evidence="4" type="ORF">ENL39_05650</name>
</gene>
<comment type="caution">
    <text evidence="4">The sequence shown here is derived from an EMBL/GenBank/DDBJ whole genome shotgun (WGS) entry which is preliminary data.</text>
</comment>
<evidence type="ECO:0000256" key="1">
    <source>
        <dbReference type="ARBA" id="ARBA00022553"/>
    </source>
</evidence>
<dbReference type="PROSITE" id="PS50110">
    <property type="entry name" value="RESPONSE_REGULATORY"/>
    <property type="match status" value="1"/>
</dbReference>
<dbReference type="AlphaFoldDB" id="A0A7V5I0E6"/>
<reference evidence="4" key="1">
    <citation type="journal article" date="2020" name="mSystems">
        <title>Genome- and Community-Level Interaction Insights into Carbon Utilization and Element Cycling Functions of Hydrothermarchaeota in Hydrothermal Sediment.</title>
        <authorList>
            <person name="Zhou Z."/>
            <person name="Liu Y."/>
            <person name="Xu W."/>
            <person name="Pan J."/>
            <person name="Luo Z.H."/>
            <person name="Li M."/>
        </authorList>
    </citation>
    <scope>NUCLEOTIDE SEQUENCE [LARGE SCALE GENOMIC DNA]</scope>
    <source>
        <strain evidence="4">HyVt-92</strain>
    </source>
</reference>
<dbReference type="InterPro" id="IPR011006">
    <property type="entry name" value="CheY-like_superfamily"/>
</dbReference>
<dbReference type="GO" id="GO:0000160">
    <property type="term" value="P:phosphorelay signal transduction system"/>
    <property type="evidence" value="ECO:0007669"/>
    <property type="project" value="InterPro"/>
</dbReference>
<proteinExistence type="predicted"/>